<reference evidence="4 5" key="1">
    <citation type="submission" date="2021-02" db="EMBL/GenBank/DDBJ databases">
        <title>Variation within the Batrachochytrium salamandrivorans European outbreak.</title>
        <authorList>
            <person name="Kelly M."/>
            <person name="Pasmans F."/>
            <person name="Shea T.P."/>
            <person name="Munoz J.F."/>
            <person name="Carranza S."/>
            <person name="Cuomo C.A."/>
            <person name="Martel A."/>
        </authorList>
    </citation>
    <scope>NUCLEOTIDE SEQUENCE [LARGE SCALE GENOMIC DNA]</scope>
    <source>
        <strain evidence="4 5">AMFP18/2</strain>
    </source>
</reference>
<name>A0ABQ8F5H9_9FUNG</name>
<keyword evidence="3" id="KW-0539">Nucleus</keyword>
<evidence type="ECO:0000313" key="5">
    <source>
        <dbReference type="Proteomes" id="UP001648503"/>
    </source>
</evidence>
<proteinExistence type="inferred from homology"/>
<accession>A0ABQ8F5H9</accession>
<organism evidence="4 5">
    <name type="scientific">Batrachochytrium salamandrivorans</name>
    <dbReference type="NCBI Taxonomy" id="1357716"/>
    <lineage>
        <taxon>Eukaryota</taxon>
        <taxon>Fungi</taxon>
        <taxon>Fungi incertae sedis</taxon>
        <taxon>Chytridiomycota</taxon>
        <taxon>Chytridiomycota incertae sedis</taxon>
        <taxon>Chytridiomycetes</taxon>
        <taxon>Rhizophydiales</taxon>
        <taxon>Rhizophydiales incertae sedis</taxon>
        <taxon>Batrachochytrium</taxon>
    </lineage>
</organism>
<evidence type="ECO:0000256" key="1">
    <source>
        <dbReference type="ARBA" id="ARBA00004123"/>
    </source>
</evidence>
<sequence length="411" mass="47333">MATPKRAIRDFALKVAYRNALPDIPFDPKLLEHPFPEDRHYRYTTNSLYASTPYHVYTADDENGLPLNMLAQGYLENAFRNPHAKRPLPNPDGLDLEDRALLVRPTDVKLASATATASGEVTRMRPIVPWLRRTEYVGVEGKTFGRRADTGIETKMGVSIRQDKRLNGLMDRTKESQMDAIANTFETAAAASLSNLKHPTNPDLKPLEIFPIYPDFEFWPNQYRLVTYDDDPINRSQGGQGQYAPDDDGAEYEHDLKLESAIIKPMQNPDDETDVTMVFFTPTDSSAAVVRERREHNKRLFDEGLDVDEDDDGKILEYEYRRDFEESLSKSSYPFYIELRTEEGGAFYSKLPKRISLRKKRATNKNERAYDPVYDKPTKILVSHREFHPDELAERDAKMEDLLQRKEIDDE</sequence>
<keyword evidence="5" id="KW-1185">Reference proteome</keyword>
<dbReference type="Pfam" id="PF03985">
    <property type="entry name" value="Paf1"/>
    <property type="match status" value="1"/>
</dbReference>
<dbReference type="Proteomes" id="UP001648503">
    <property type="component" value="Unassembled WGS sequence"/>
</dbReference>
<evidence type="ECO:0000256" key="2">
    <source>
        <dbReference type="ARBA" id="ARBA00007560"/>
    </source>
</evidence>
<evidence type="ECO:0008006" key="6">
    <source>
        <dbReference type="Google" id="ProtNLM"/>
    </source>
</evidence>
<evidence type="ECO:0000256" key="3">
    <source>
        <dbReference type="ARBA" id="ARBA00023242"/>
    </source>
</evidence>
<protein>
    <recommendedName>
        <fullName evidence="6">RNA polymerase II-associated factor 1 homolog</fullName>
    </recommendedName>
</protein>
<comment type="subcellular location">
    <subcellularLocation>
        <location evidence="1">Nucleus</location>
    </subcellularLocation>
</comment>
<evidence type="ECO:0000313" key="4">
    <source>
        <dbReference type="EMBL" id="KAH6592592.1"/>
    </source>
</evidence>
<comment type="caution">
    <text evidence="4">The sequence shown here is derived from an EMBL/GenBank/DDBJ whole genome shotgun (WGS) entry which is preliminary data.</text>
</comment>
<gene>
    <name evidence="4" type="ORF">BASA50_007968</name>
</gene>
<dbReference type="PANTHER" id="PTHR23188:SF12">
    <property type="entry name" value="RNA POLYMERASE II-ASSOCIATED FACTOR 1 HOMOLOG"/>
    <property type="match status" value="1"/>
</dbReference>
<dbReference type="InterPro" id="IPR007133">
    <property type="entry name" value="RNA_pol_II-assoc_Paf1"/>
</dbReference>
<dbReference type="EMBL" id="JAFCIX010000377">
    <property type="protein sequence ID" value="KAH6592592.1"/>
    <property type="molecule type" value="Genomic_DNA"/>
</dbReference>
<dbReference type="PANTHER" id="PTHR23188">
    <property type="entry name" value="RNA POLYMERASE II-ASSOCIATED FACTOR 1 HOMOLOG"/>
    <property type="match status" value="1"/>
</dbReference>
<comment type="similarity">
    <text evidence="2">Belongs to the PAF1 family.</text>
</comment>